<evidence type="ECO:0000313" key="5">
    <source>
        <dbReference type="EMBL" id="GAA1971069.1"/>
    </source>
</evidence>
<comment type="subcellular location">
    <subcellularLocation>
        <location evidence="1">Golgi apparatus membrane</location>
        <topology evidence="1">Peripheral membrane protein</topology>
        <orientation evidence="1">Cytoplasmic side</orientation>
    </subcellularLocation>
</comment>
<evidence type="ECO:0000256" key="3">
    <source>
        <dbReference type="ARBA" id="ARBA00023121"/>
    </source>
</evidence>
<dbReference type="Gene3D" id="1.10.3630.10">
    <property type="entry name" value="yeast vps74-n-term truncation variant domain like"/>
    <property type="match status" value="1"/>
</dbReference>
<keyword evidence="6" id="KW-1185">Reference proteome</keyword>
<protein>
    <recommendedName>
        <fullName evidence="7">Golgi phosphoprotein 3 GPP34</fullName>
    </recommendedName>
</protein>
<gene>
    <name evidence="5" type="ORF">GCM10009754_51430</name>
</gene>
<dbReference type="InterPro" id="IPR008628">
    <property type="entry name" value="GPP34-like"/>
</dbReference>
<organism evidence="5 6">
    <name type="scientific">Amycolatopsis minnesotensis</name>
    <dbReference type="NCBI Taxonomy" id="337894"/>
    <lineage>
        <taxon>Bacteria</taxon>
        <taxon>Bacillati</taxon>
        <taxon>Actinomycetota</taxon>
        <taxon>Actinomycetes</taxon>
        <taxon>Pseudonocardiales</taxon>
        <taxon>Pseudonocardiaceae</taxon>
        <taxon>Amycolatopsis</taxon>
    </lineage>
</organism>
<dbReference type="PANTHER" id="PTHR12704">
    <property type="entry name" value="TRANS-GOLGI PROTEIN GMX33"/>
    <property type="match status" value="1"/>
</dbReference>
<sequence length="225" mass="23530">MLLAHDLLLLLLDDESGKLSASMHAPDKALAGAVLIELALNGAIDVGGAQDTVKPGRVKALDGKVPAHPVLRSAAEIVRANEGRKPDHVLGPIAKGLREELADELVREGILRRQEKRVLGLFPVERLPAADSAHEDALRTEITAVLAGQRRPDERTGPLISLLSAMNVVTRVFDVPDARAAKQLAKEIAKSDWAAAAVRRAVEAVQSAAVVAVVAATSASAAGSG</sequence>
<dbReference type="InterPro" id="IPR038261">
    <property type="entry name" value="GPP34-like_sf"/>
</dbReference>
<keyword evidence="4" id="KW-0472">Membrane</keyword>
<evidence type="ECO:0000313" key="6">
    <source>
        <dbReference type="Proteomes" id="UP001501116"/>
    </source>
</evidence>
<dbReference type="Proteomes" id="UP001501116">
    <property type="component" value="Unassembled WGS sequence"/>
</dbReference>
<keyword evidence="3" id="KW-0446">Lipid-binding</keyword>
<dbReference type="PANTHER" id="PTHR12704:SF2">
    <property type="entry name" value="GOLGI PHOSPHOPROTEIN 3 HOMOLOG SAURON"/>
    <property type="match status" value="1"/>
</dbReference>
<evidence type="ECO:0000256" key="4">
    <source>
        <dbReference type="ARBA" id="ARBA00023136"/>
    </source>
</evidence>
<evidence type="ECO:0008006" key="7">
    <source>
        <dbReference type="Google" id="ProtNLM"/>
    </source>
</evidence>
<name>A0ABP5CYG0_9PSEU</name>
<reference evidence="6" key="1">
    <citation type="journal article" date="2019" name="Int. J. Syst. Evol. Microbiol.">
        <title>The Global Catalogue of Microorganisms (GCM) 10K type strain sequencing project: providing services to taxonomists for standard genome sequencing and annotation.</title>
        <authorList>
            <consortium name="The Broad Institute Genomics Platform"/>
            <consortium name="The Broad Institute Genome Sequencing Center for Infectious Disease"/>
            <person name="Wu L."/>
            <person name="Ma J."/>
        </authorList>
    </citation>
    <scope>NUCLEOTIDE SEQUENCE [LARGE SCALE GENOMIC DNA]</scope>
    <source>
        <strain evidence="6">JCM 14545</strain>
    </source>
</reference>
<dbReference type="Pfam" id="PF05719">
    <property type="entry name" value="GPP34"/>
    <property type="match status" value="1"/>
</dbReference>
<accession>A0ABP5CYG0</accession>
<comment type="caution">
    <text evidence="5">The sequence shown here is derived from an EMBL/GenBank/DDBJ whole genome shotgun (WGS) entry which is preliminary data.</text>
</comment>
<dbReference type="EMBL" id="BAAANN010000021">
    <property type="protein sequence ID" value="GAA1971069.1"/>
    <property type="molecule type" value="Genomic_DNA"/>
</dbReference>
<proteinExistence type="predicted"/>
<evidence type="ECO:0000256" key="2">
    <source>
        <dbReference type="ARBA" id="ARBA00023034"/>
    </source>
</evidence>
<dbReference type="RefSeq" id="WP_344423909.1">
    <property type="nucleotide sequence ID" value="NZ_BAAANN010000021.1"/>
</dbReference>
<evidence type="ECO:0000256" key="1">
    <source>
        <dbReference type="ARBA" id="ARBA00004255"/>
    </source>
</evidence>
<keyword evidence="2" id="KW-0333">Golgi apparatus</keyword>